<keyword evidence="6" id="KW-0812">Transmembrane</keyword>
<comment type="similarity">
    <text evidence="2 6">Belongs to the peptidase S26 family.</text>
</comment>
<sequence length="182" mass="20922">MNNSKENFFVEVLKFSLLTLLIVLPFRMYVAKPFIVDGASMSPTFETGHYLIVDEISYRIEDPQRGEVIIFKYPKDPSRFFIKRIIGLPNETVEIKNGKVTIYNINKPEGLNLKENYVEKGSLENTRVELGENEYFVMGDNRGNSSDSRFWGALPKDMIVGKAFLRLLPINKIDVLPGNFDY</sequence>
<comment type="subcellular location">
    <subcellularLocation>
        <location evidence="6">Membrane</location>
        <topology evidence="6">Single-pass type II membrane protein</topology>
    </subcellularLocation>
</comment>
<evidence type="ECO:0000313" key="8">
    <source>
        <dbReference type="EMBL" id="OGD68964.1"/>
    </source>
</evidence>
<feature type="transmembrane region" description="Helical" evidence="6">
    <location>
        <begin position="12"/>
        <end position="30"/>
    </location>
</feature>
<dbReference type="EMBL" id="MEZZ01000016">
    <property type="protein sequence ID" value="OGD68964.1"/>
    <property type="molecule type" value="Genomic_DNA"/>
</dbReference>
<organism evidence="8 9">
    <name type="scientific">Candidatus Campbellbacteria bacterium RIFCSPHIGHO2_01_FULL_34_10</name>
    <dbReference type="NCBI Taxonomy" id="1797577"/>
    <lineage>
        <taxon>Bacteria</taxon>
        <taxon>Candidatus Campbelliibacteriota</taxon>
    </lineage>
</organism>
<dbReference type="EC" id="3.4.21.89" evidence="3 6"/>
<evidence type="ECO:0000313" key="9">
    <source>
        <dbReference type="Proteomes" id="UP000186670"/>
    </source>
</evidence>
<dbReference type="Pfam" id="PF10502">
    <property type="entry name" value="Peptidase_S26"/>
    <property type="match status" value="1"/>
</dbReference>
<dbReference type="GO" id="GO:0006465">
    <property type="term" value="P:signal peptide processing"/>
    <property type="evidence" value="ECO:0007669"/>
    <property type="project" value="InterPro"/>
</dbReference>
<keyword evidence="6" id="KW-0472">Membrane</keyword>
<comment type="catalytic activity">
    <reaction evidence="1 6">
        <text>Cleavage of hydrophobic, N-terminal signal or leader sequences from secreted and periplasmic proteins.</text>
        <dbReference type="EC" id="3.4.21.89"/>
    </reaction>
</comment>
<dbReference type="NCBIfam" id="TIGR02227">
    <property type="entry name" value="sigpep_I_bact"/>
    <property type="match status" value="1"/>
</dbReference>
<dbReference type="SUPFAM" id="SSF51306">
    <property type="entry name" value="LexA/Signal peptidase"/>
    <property type="match status" value="1"/>
</dbReference>
<dbReference type="PANTHER" id="PTHR43390">
    <property type="entry name" value="SIGNAL PEPTIDASE I"/>
    <property type="match status" value="1"/>
</dbReference>
<dbReference type="Proteomes" id="UP000186670">
    <property type="component" value="Unassembled WGS sequence"/>
</dbReference>
<dbReference type="GO" id="GO:0009003">
    <property type="term" value="F:signal peptidase activity"/>
    <property type="evidence" value="ECO:0007669"/>
    <property type="project" value="UniProtKB-EC"/>
</dbReference>
<evidence type="ECO:0000256" key="2">
    <source>
        <dbReference type="ARBA" id="ARBA00009370"/>
    </source>
</evidence>
<dbReference type="PROSITE" id="PS00761">
    <property type="entry name" value="SPASE_I_3"/>
    <property type="match status" value="1"/>
</dbReference>
<evidence type="ECO:0000256" key="1">
    <source>
        <dbReference type="ARBA" id="ARBA00000677"/>
    </source>
</evidence>
<keyword evidence="6" id="KW-0645">Protease</keyword>
<dbReference type="CDD" id="cd06530">
    <property type="entry name" value="S26_SPase_I"/>
    <property type="match status" value="1"/>
</dbReference>
<dbReference type="GO" id="GO:0016020">
    <property type="term" value="C:membrane"/>
    <property type="evidence" value="ECO:0007669"/>
    <property type="project" value="UniProtKB-SubCell"/>
</dbReference>
<evidence type="ECO:0000259" key="7">
    <source>
        <dbReference type="Pfam" id="PF10502"/>
    </source>
</evidence>
<dbReference type="InterPro" id="IPR019533">
    <property type="entry name" value="Peptidase_S26"/>
</dbReference>
<dbReference type="PANTHER" id="PTHR43390:SF1">
    <property type="entry name" value="CHLOROPLAST PROCESSING PEPTIDASE"/>
    <property type="match status" value="1"/>
</dbReference>
<feature type="active site" evidence="5">
    <location>
        <position position="83"/>
    </location>
</feature>
<feature type="active site" evidence="5">
    <location>
        <position position="40"/>
    </location>
</feature>
<feature type="domain" description="Peptidase S26" evidence="7">
    <location>
        <begin position="11"/>
        <end position="167"/>
    </location>
</feature>
<dbReference type="Gene3D" id="2.10.109.10">
    <property type="entry name" value="Umud Fragment, subunit A"/>
    <property type="match status" value="1"/>
</dbReference>
<protein>
    <recommendedName>
        <fullName evidence="3 6">Signal peptidase I</fullName>
        <ecNumber evidence="3 6">3.4.21.89</ecNumber>
    </recommendedName>
</protein>
<evidence type="ECO:0000256" key="6">
    <source>
        <dbReference type="RuleBase" id="RU362042"/>
    </source>
</evidence>
<dbReference type="GO" id="GO:0004252">
    <property type="term" value="F:serine-type endopeptidase activity"/>
    <property type="evidence" value="ECO:0007669"/>
    <property type="project" value="InterPro"/>
</dbReference>
<dbReference type="PRINTS" id="PR00727">
    <property type="entry name" value="LEADERPTASE"/>
</dbReference>
<evidence type="ECO:0000256" key="5">
    <source>
        <dbReference type="PIRSR" id="PIRSR600223-1"/>
    </source>
</evidence>
<dbReference type="InterPro" id="IPR036286">
    <property type="entry name" value="LexA/Signal_pep-like_sf"/>
</dbReference>
<dbReference type="InterPro" id="IPR000223">
    <property type="entry name" value="Pept_S26A_signal_pept_1"/>
</dbReference>
<accession>A0A1F5EP35</accession>
<comment type="caution">
    <text evidence="8">The sequence shown here is derived from an EMBL/GenBank/DDBJ whole genome shotgun (WGS) entry which is preliminary data.</text>
</comment>
<dbReference type="InterPro" id="IPR019758">
    <property type="entry name" value="Pept_S26A_signal_pept_1_CS"/>
</dbReference>
<evidence type="ECO:0000256" key="3">
    <source>
        <dbReference type="ARBA" id="ARBA00013208"/>
    </source>
</evidence>
<name>A0A1F5EP35_9BACT</name>
<evidence type="ECO:0000256" key="4">
    <source>
        <dbReference type="ARBA" id="ARBA00022801"/>
    </source>
</evidence>
<keyword evidence="6" id="KW-1133">Transmembrane helix</keyword>
<proteinExistence type="inferred from homology"/>
<reference evidence="8 9" key="1">
    <citation type="journal article" date="2016" name="Nat. Commun.">
        <title>Thousands of microbial genomes shed light on interconnected biogeochemical processes in an aquifer system.</title>
        <authorList>
            <person name="Anantharaman K."/>
            <person name="Brown C.T."/>
            <person name="Hug L.A."/>
            <person name="Sharon I."/>
            <person name="Castelle C.J."/>
            <person name="Probst A.J."/>
            <person name="Thomas B.C."/>
            <person name="Singh A."/>
            <person name="Wilkins M.J."/>
            <person name="Karaoz U."/>
            <person name="Brodie E.L."/>
            <person name="Williams K.H."/>
            <person name="Hubbard S.S."/>
            <person name="Banfield J.F."/>
        </authorList>
    </citation>
    <scope>NUCLEOTIDE SEQUENCE [LARGE SCALE GENOMIC DNA]</scope>
</reference>
<gene>
    <name evidence="8" type="ORF">A2811_00500</name>
</gene>
<keyword evidence="4 6" id="KW-0378">Hydrolase</keyword>
<dbReference type="AlphaFoldDB" id="A0A1F5EP35"/>